<accession>A0A7V1FMZ0</accession>
<dbReference type="EMBL" id="DRFN01000025">
    <property type="protein sequence ID" value="HDZ52233.1"/>
    <property type="molecule type" value="Genomic_DNA"/>
</dbReference>
<reference evidence="2" key="1">
    <citation type="journal article" date="2020" name="mSystems">
        <title>Genome- and Community-Level Interaction Insights into Carbon Utilization and Element Cycling Functions of Hydrothermarchaeota in Hydrothermal Sediment.</title>
        <authorList>
            <person name="Zhou Z."/>
            <person name="Liu Y."/>
            <person name="Xu W."/>
            <person name="Pan J."/>
            <person name="Luo Z.H."/>
            <person name="Li M."/>
        </authorList>
    </citation>
    <scope>NUCLEOTIDE SEQUENCE [LARGE SCALE GENOMIC DNA]</scope>
    <source>
        <strain evidence="2">HyVt-323</strain>
    </source>
</reference>
<dbReference type="InterPro" id="IPR024467">
    <property type="entry name" value="Xre/MbcA/ParS-like_toxin-bd"/>
</dbReference>
<feature type="domain" description="Antitoxin Xre/MbcA/ParS-like toxin-binding" evidence="1">
    <location>
        <begin position="105"/>
        <end position="159"/>
    </location>
</feature>
<comment type="caution">
    <text evidence="2">The sequence shown here is derived from an EMBL/GenBank/DDBJ whole genome shotgun (WGS) entry which is preliminary data.</text>
</comment>
<gene>
    <name evidence="2" type="ORF">ENH63_10750</name>
</gene>
<dbReference type="Proteomes" id="UP000885704">
    <property type="component" value="Unassembled WGS sequence"/>
</dbReference>
<sequence>MSVSRQGRLDMQIANFSNTSVSPDAVQFRTISREDRERTSAPGLRAFRKIADRFDLSEADRIAILGDPGRSTYHQWMKKAREQQPLTLPLDTLLRISAILGIYKALAILFEDENQALVWLKGPHQGTIFAGASPMAYMLEGGHDGLMSVRRYLDAWRGGNMGIGAPEGSFEAVTEHDLVFV</sequence>
<evidence type="ECO:0000313" key="2">
    <source>
        <dbReference type="EMBL" id="HDZ52233.1"/>
    </source>
</evidence>
<organism evidence="2">
    <name type="scientific">Sulfitobacter litoralis</name>
    <dbReference type="NCBI Taxonomy" id="335975"/>
    <lineage>
        <taxon>Bacteria</taxon>
        <taxon>Pseudomonadati</taxon>
        <taxon>Pseudomonadota</taxon>
        <taxon>Alphaproteobacteria</taxon>
        <taxon>Rhodobacterales</taxon>
        <taxon>Roseobacteraceae</taxon>
        <taxon>Sulfitobacter</taxon>
    </lineage>
</organism>
<name>A0A7V1FMZ0_9RHOB</name>
<protein>
    <submittedName>
        <fullName evidence="2">DUF2384 domain-containing protein</fullName>
    </submittedName>
</protein>
<dbReference type="AlphaFoldDB" id="A0A7V1FMZ0"/>
<proteinExistence type="predicted"/>
<evidence type="ECO:0000259" key="1">
    <source>
        <dbReference type="Pfam" id="PF09722"/>
    </source>
</evidence>
<dbReference type="Pfam" id="PF09722">
    <property type="entry name" value="Xre_MbcA_ParS_C"/>
    <property type="match status" value="1"/>
</dbReference>